<dbReference type="EMBL" id="JAVBVO010000003">
    <property type="protein sequence ID" value="MDZ5758835.1"/>
    <property type="molecule type" value="Genomic_DNA"/>
</dbReference>
<accession>A0AAW9JYX8</accession>
<organism evidence="3 4">
    <name type="scientific">Carnobacterium maltaromaticum</name>
    <name type="common">Carnobacterium piscicola</name>
    <dbReference type="NCBI Taxonomy" id="2751"/>
    <lineage>
        <taxon>Bacteria</taxon>
        <taxon>Bacillati</taxon>
        <taxon>Bacillota</taxon>
        <taxon>Bacilli</taxon>
        <taxon>Lactobacillales</taxon>
        <taxon>Carnobacteriaceae</taxon>
        <taxon>Carnobacterium</taxon>
    </lineage>
</organism>
<dbReference type="GeneID" id="83605165"/>
<sequence length="123" mass="14179">MTLGEKIKMLRQKKGLTQAQLADLLFLKQNAISAYEKDVNQPSLEMIKKMATIFNVSADYLLGIDEANKNSSLEKTFQHILEEVIYEESYAYIKDGDVTDETAEILKLMIKKDFKLLDDIYKH</sequence>
<proteinExistence type="predicted"/>
<dbReference type="AlphaFoldDB" id="A0AAW9JYX8"/>
<dbReference type="Gene3D" id="1.10.260.40">
    <property type="entry name" value="lambda repressor-like DNA-binding domains"/>
    <property type="match status" value="1"/>
</dbReference>
<dbReference type="PANTHER" id="PTHR46558">
    <property type="entry name" value="TRACRIPTIONAL REGULATORY PROTEIN-RELATED-RELATED"/>
    <property type="match status" value="1"/>
</dbReference>
<dbReference type="InterPro" id="IPR001387">
    <property type="entry name" value="Cro/C1-type_HTH"/>
</dbReference>
<dbReference type="PROSITE" id="PS50943">
    <property type="entry name" value="HTH_CROC1"/>
    <property type="match status" value="1"/>
</dbReference>
<feature type="domain" description="HTH cro/C1-type" evidence="2">
    <location>
        <begin position="7"/>
        <end position="61"/>
    </location>
</feature>
<evidence type="ECO:0000313" key="3">
    <source>
        <dbReference type="EMBL" id="MDZ5758835.1"/>
    </source>
</evidence>
<reference evidence="3" key="1">
    <citation type="submission" date="2023-08" db="EMBL/GenBank/DDBJ databases">
        <title>Genomic characterization of piscicolin 126 produced by Carnobacterium maltaromaticum CM22 strain isolated from salmon (Salmo salar).</title>
        <authorList>
            <person name="Gonzalez-Gragera E."/>
            <person name="Garcia-Lopez J.D."/>
            <person name="Teso-Perez C."/>
            <person name="Gimenez-Hernandez I."/>
            <person name="Peralta-Sanchez J.M."/>
            <person name="Valdivia E."/>
            <person name="Montalban-Lopez M."/>
            <person name="Martin-Platero A.M."/>
            <person name="Banos A."/>
            <person name="Martinez-Bueno M."/>
        </authorList>
    </citation>
    <scope>NUCLEOTIDE SEQUENCE</scope>
    <source>
        <strain evidence="3">CM22</strain>
    </source>
</reference>
<evidence type="ECO:0000259" key="2">
    <source>
        <dbReference type="PROSITE" id="PS50943"/>
    </source>
</evidence>
<dbReference type="InterPro" id="IPR010982">
    <property type="entry name" value="Lambda_DNA-bd_dom_sf"/>
</dbReference>
<dbReference type="SUPFAM" id="SSF47413">
    <property type="entry name" value="lambda repressor-like DNA-binding domains"/>
    <property type="match status" value="1"/>
</dbReference>
<keyword evidence="1" id="KW-0238">DNA-binding</keyword>
<comment type="caution">
    <text evidence="3">The sequence shown here is derived from an EMBL/GenBank/DDBJ whole genome shotgun (WGS) entry which is preliminary data.</text>
</comment>
<dbReference type="SMART" id="SM00530">
    <property type="entry name" value="HTH_XRE"/>
    <property type="match status" value="1"/>
</dbReference>
<dbReference type="CDD" id="cd00093">
    <property type="entry name" value="HTH_XRE"/>
    <property type="match status" value="1"/>
</dbReference>
<gene>
    <name evidence="3" type="ORF">RAK27_09235</name>
</gene>
<name>A0AAW9JYX8_CARML</name>
<protein>
    <submittedName>
        <fullName evidence="3">Helix-turn-helix domain-containing protein</fullName>
    </submittedName>
</protein>
<dbReference type="GO" id="GO:0003677">
    <property type="term" value="F:DNA binding"/>
    <property type="evidence" value="ECO:0007669"/>
    <property type="project" value="UniProtKB-KW"/>
</dbReference>
<dbReference type="PANTHER" id="PTHR46558:SF11">
    <property type="entry name" value="HTH-TYPE TRANSCRIPTIONAL REGULATOR XRE"/>
    <property type="match status" value="1"/>
</dbReference>
<evidence type="ECO:0000313" key="4">
    <source>
        <dbReference type="Proteomes" id="UP001290462"/>
    </source>
</evidence>
<dbReference type="RefSeq" id="WP_056999326.1">
    <property type="nucleotide sequence ID" value="NZ_BJOJ01000039.1"/>
</dbReference>
<evidence type="ECO:0000256" key="1">
    <source>
        <dbReference type="ARBA" id="ARBA00023125"/>
    </source>
</evidence>
<dbReference type="Pfam" id="PF01381">
    <property type="entry name" value="HTH_3"/>
    <property type="match status" value="1"/>
</dbReference>
<dbReference type="Proteomes" id="UP001290462">
    <property type="component" value="Unassembled WGS sequence"/>
</dbReference>